<keyword evidence="1" id="KW-1133">Transmembrane helix</keyword>
<keyword evidence="1" id="KW-0812">Transmembrane</keyword>
<dbReference type="Proteomes" id="UP000242715">
    <property type="component" value="Unassembled WGS sequence"/>
</dbReference>
<sequence>METEDTMLDRWVWKLHSSQRYSVKSAYSFITATDITHNERVNCFMLPTKDNLHKRGVIDTTQLSCATTCGKVEDNDHLFFQCDVYDCLWLLISKWLGFESVFHGTIGFHSYQFCGLGGVSKCYRIAFTIIWISVLYIIWKDRNKRIFTSGVDTLETMAEKVKSQAYWWLKSCYV</sequence>
<dbReference type="Pfam" id="PF13966">
    <property type="entry name" value="zf-RVT"/>
    <property type="match status" value="1"/>
</dbReference>
<organism evidence="3 4">
    <name type="scientific">Trifolium subterraneum</name>
    <name type="common">Subterranean clover</name>
    <dbReference type="NCBI Taxonomy" id="3900"/>
    <lineage>
        <taxon>Eukaryota</taxon>
        <taxon>Viridiplantae</taxon>
        <taxon>Streptophyta</taxon>
        <taxon>Embryophyta</taxon>
        <taxon>Tracheophyta</taxon>
        <taxon>Spermatophyta</taxon>
        <taxon>Magnoliopsida</taxon>
        <taxon>eudicotyledons</taxon>
        <taxon>Gunneridae</taxon>
        <taxon>Pentapetalae</taxon>
        <taxon>rosids</taxon>
        <taxon>fabids</taxon>
        <taxon>Fabales</taxon>
        <taxon>Fabaceae</taxon>
        <taxon>Papilionoideae</taxon>
        <taxon>50 kb inversion clade</taxon>
        <taxon>NPAAA clade</taxon>
        <taxon>Hologalegina</taxon>
        <taxon>IRL clade</taxon>
        <taxon>Trifolieae</taxon>
        <taxon>Trifolium</taxon>
    </lineage>
</organism>
<feature type="domain" description="Reverse transcriptase zinc-binding" evidence="2">
    <location>
        <begin position="46"/>
        <end position="89"/>
    </location>
</feature>
<protein>
    <recommendedName>
        <fullName evidence="2">Reverse transcriptase zinc-binding domain-containing protein</fullName>
    </recommendedName>
</protein>
<evidence type="ECO:0000313" key="3">
    <source>
        <dbReference type="EMBL" id="GAU17053.1"/>
    </source>
</evidence>
<evidence type="ECO:0000259" key="2">
    <source>
        <dbReference type="Pfam" id="PF13966"/>
    </source>
</evidence>
<gene>
    <name evidence="3" type="ORF">TSUD_105520</name>
</gene>
<keyword evidence="1" id="KW-0472">Membrane</keyword>
<dbReference type="OrthoDB" id="696485at2759"/>
<evidence type="ECO:0000256" key="1">
    <source>
        <dbReference type="SAM" id="Phobius"/>
    </source>
</evidence>
<name>A0A2Z6LIL8_TRISU</name>
<reference evidence="4" key="1">
    <citation type="journal article" date="2017" name="Front. Plant Sci.">
        <title>Climate Clever Clovers: New Paradigm to Reduce the Environmental Footprint of Ruminants by Breeding Low Methanogenic Forages Utilizing Haplotype Variation.</title>
        <authorList>
            <person name="Kaur P."/>
            <person name="Appels R."/>
            <person name="Bayer P.E."/>
            <person name="Keeble-Gagnere G."/>
            <person name="Wang J."/>
            <person name="Hirakawa H."/>
            <person name="Shirasawa K."/>
            <person name="Vercoe P."/>
            <person name="Stefanova K."/>
            <person name="Durmic Z."/>
            <person name="Nichols P."/>
            <person name="Revell C."/>
            <person name="Isobe S.N."/>
            <person name="Edwards D."/>
            <person name="Erskine W."/>
        </authorList>
    </citation>
    <scope>NUCLEOTIDE SEQUENCE [LARGE SCALE GENOMIC DNA]</scope>
    <source>
        <strain evidence="4">cv. Daliak</strain>
    </source>
</reference>
<dbReference type="InterPro" id="IPR026960">
    <property type="entry name" value="RVT-Znf"/>
</dbReference>
<feature type="transmembrane region" description="Helical" evidence="1">
    <location>
        <begin position="123"/>
        <end position="139"/>
    </location>
</feature>
<keyword evidence="4" id="KW-1185">Reference proteome</keyword>
<evidence type="ECO:0000313" key="4">
    <source>
        <dbReference type="Proteomes" id="UP000242715"/>
    </source>
</evidence>
<dbReference type="EMBL" id="DF973166">
    <property type="protein sequence ID" value="GAU17053.1"/>
    <property type="molecule type" value="Genomic_DNA"/>
</dbReference>
<dbReference type="PANTHER" id="PTHR33116">
    <property type="entry name" value="REVERSE TRANSCRIPTASE ZINC-BINDING DOMAIN-CONTAINING PROTEIN-RELATED-RELATED"/>
    <property type="match status" value="1"/>
</dbReference>
<dbReference type="AlphaFoldDB" id="A0A2Z6LIL8"/>
<accession>A0A2Z6LIL8</accession>
<dbReference type="PANTHER" id="PTHR33116:SF78">
    <property type="entry name" value="OS12G0587133 PROTEIN"/>
    <property type="match status" value="1"/>
</dbReference>
<proteinExistence type="predicted"/>